<dbReference type="InterPro" id="IPR015943">
    <property type="entry name" value="WD40/YVTN_repeat-like_dom_sf"/>
</dbReference>
<dbReference type="InterPro" id="IPR036322">
    <property type="entry name" value="WD40_repeat_dom_sf"/>
</dbReference>
<keyword evidence="7" id="KW-1185">Reference proteome</keyword>
<dbReference type="InterPro" id="IPR002182">
    <property type="entry name" value="NB-ARC"/>
</dbReference>
<protein>
    <recommendedName>
        <fullName evidence="5">CARD domain-containing protein</fullName>
    </recommendedName>
</protein>
<feature type="repeat" description="WD" evidence="4">
    <location>
        <begin position="736"/>
        <end position="778"/>
    </location>
</feature>
<dbReference type="GO" id="GO:0006915">
    <property type="term" value="P:apoptotic process"/>
    <property type="evidence" value="ECO:0007669"/>
    <property type="project" value="UniProtKB-KW"/>
</dbReference>
<dbReference type="Pfam" id="PF00400">
    <property type="entry name" value="WD40"/>
    <property type="match status" value="2"/>
</dbReference>
<dbReference type="InterPro" id="IPR048975">
    <property type="entry name" value="WHD_APAF1"/>
</dbReference>
<dbReference type="Gene3D" id="1.25.40.370">
    <property type="match status" value="1"/>
</dbReference>
<evidence type="ECO:0000256" key="3">
    <source>
        <dbReference type="ARBA" id="ARBA00022737"/>
    </source>
</evidence>
<feature type="domain" description="CARD" evidence="5">
    <location>
        <begin position="4"/>
        <end position="77"/>
    </location>
</feature>
<organism evidence="6 7">
    <name type="scientific">Macrosiphum euphorbiae</name>
    <name type="common">potato aphid</name>
    <dbReference type="NCBI Taxonomy" id="13131"/>
    <lineage>
        <taxon>Eukaryota</taxon>
        <taxon>Metazoa</taxon>
        <taxon>Ecdysozoa</taxon>
        <taxon>Arthropoda</taxon>
        <taxon>Hexapoda</taxon>
        <taxon>Insecta</taxon>
        <taxon>Pterygota</taxon>
        <taxon>Neoptera</taxon>
        <taxon>Paraneoptera</taxon>
        <taxon>Hemiptera</taxon>
        <taxon>Sternorrhyncha</taxon>
        <taxon>Aphidomorpha</taxon>
        <taxon>Aphidoidea</taxon>
        <taxon>Aphididae</taxon>
        <taxon>Macrosiphini</taxon>
        <taxon>Macrosiphum</taxon>
    </lineage>
</organism>
<keyword evidence="3" id="KW-0677">Repeat</keyword>
<dbReference type="InterPro" id="IPR041452">
    <property type="entry name" value="APAF1_C"/>
</dbReference>
<reference evidence="6 7" key="1">
    <citation type="submission" date="2023-01" db="EMBL/GenBank/DDBJ databases">
        <authorList>
            <person name="Whitehead M."/>
        </authorList>
    </citation>
    <scope>NUCLEOTIDE SEQUENCE [LARGE SCALE GENOMIC DNA]</scope>
</reference>
<comment type="caution">
    <text evidence="6">The sequence shown here is derived from an EMBL/GenBank/DDBJ whole genome shotgun (WGS) entry which is preliminary data.</text>
</comment>
<dbReference type="PANTHER" id="PTHR22845:SF5">
    <property type="entry name" value="APOPTOTIC PROTEASE-ACTIVATING FACTOR 1"/>
    <property type="match status" value="1"/>
</dbReference>
<dbReference type="Pfam" id="PF17908">
    <property type="entry name" value="APAF1_C"/>
    <property type="match status" value="1"/>
</dbReference>
<dbReference type="PROSITE" id="PS50294">
    <property type="entry name" value="WD_REPEATS_REGION"/>
    <property type="match status" value="2"/>
</dbReference>
<evidence type="ECO:0000256" key="1">
    <source>
        <dbReference type="ARBA" id="ARBA00022574"/>
    </source>
</evidence>
<dbReference type="Gene3D" id="2.130.10.10">
    <property type="entry name" value="YVTN repeat-like/Quinoprotein amine dehydrogenase"/>
    <property type="match status" value="2"/>
</dbReference>
<evidence type="ECO:0000256" key="4">
    <source>
        <dbReference type="PROSITE-ProRule" id="PRU00221"/>
    </source>
</evidence>
<sequence length="1341" mass="155836">MDDSQKILFSILKEYHDSIIQDIQGDMIFALFEQQIISDIEYSNIKSERNREKEVSRLLELLPSKGRNGINQFLNHLSTHYSWIARLLQHSITIKYNVTFSKKNQESLTAGEVPQLSSRHVSRDKHVKTLKKLLTELEVNNFIIVNGMTGCGKSSLVVEVLNDPFITMQYFQGFVQWIHVGRENSSHAECIQTEILNRLNNQEQLITPPLIIDYEDTRKKIRDLWKQKALTGGLLILDDVCSNEIVKSLDIGCKILITTNDISIMDDIINTRVKYLKVNEGFEEKETLDLFSKCLRVDFKSLPSHASKLHSICKGFPLTISLIAAQLEIHREETINNTDRWEFYLNELSDKTSEPFKYTRHSQNQFKSLEKAIEMCIKSLPDDLQKKYQDFSLFVEDLNIKPEVLSILWNINPIEVEDIMSELMRKSLVVRVWNQPLNSYVYSIHDLLLSNLKKMINHQDYKALHKKCIDRYRDYCKGNFANLPKTDNYIFLYFGYHLKNADMLDEFPRWFLNLRFIESKICATGPADLLADLKKYKKYIDVQSIYHEYIKEIENFVKRCGPNLYRTKCDIVQLGLQEPETSFIYTESYKLAKASTQLYFYYDIRPSQNFHPEPHISIVRDKIETVIFGNRHDEVLIATNSGSIKLWNIISDKCLYFYNGHTKAVTHMVKNKLKNLFLSTSDDSTIRIWNMKSFPETENSKTRTPSPESRQEHWQNVYHQDYKRPTGNTNTDCVFVLEHDSPVIFAQFSPYDYNLVVSSSTDKTLKIWKLRKGNYVIERSFTLNCIINRCYFVGNMGNMTHAARILFSTIPNSAITTSAIYRCEWPFDHYAGLFYFKEKLLSFLYLPSSEGQDKLLVLTPDLVQSYEFNWENENENKTSLPLVQHNPVAYRHYKLFSISEENTNNNLRYIAFGLSNSTIKICNLSNGYNFLDLYNSNEGISNLDWFWSETDQSNWLLSAANKSIRLWYLKDITQYACAHKTNQSNSNFENKCKNEILPLQNYKLFSKDQNLYCYKLQRNFDAVWVDNDSVLVAAVNKCGTLKVLFEGLDQWSMIDERVLALTIVQSHQCFDEIMIIVACEDSSVYSLKFQTSEYLFKTSQSVKQIVACFDCGYLTIAFLLKQNANKDQAIEIWSNENKYEVIVHDFINCFVFHDKVILLYNVHAIDILNLLEKSTIKLEINCIKINGSSMLDPSTLAVVNYGRYLEIYQLTLDWNLNLIFKYPIPFSEHEITPISVSNNKRFIAIGGQKHLVCVDKKLNTHKKYTFDPSVNNIQSMIWSSDDTRIAVKEDNQIITLDIESGIILASVKLTVDKFFANPILNKYIAVNTTGQLVKLNLPIDS</sequence>
<dbReference type="InterPro" id="IPR042197">
    <property type="entry name" value="Apaf_helical"/>
</dbReference>
<proteinExistence type="predicted"/>
<dbReference type="EMBL" id="CARXXK010000003">
    <property type="protein sequence ID" value="CAI6363988.1"/>
    <property type="molecule type" value="Genomic_DNA"/>
</dbReference>
<dbReference type="CDD" id="cd01671">
    <property type="entry name" value="CARD"/>
    <property type="match status" value="1"/>
</dbReference>
<dbReference type="PROSITE" id="PS50082">
    <property type="entry name" value="WD_REPEATS_2"/>
    <property type="match status" value="2"/>
</dbReference>
<evidence type="ECO:0000259" key="5">
    <source>
        <dbReference type="PROSITE" id="PS50209"/>
    </source>
</evidence>
<keyword evidence="1 4" id="KW-0853">WD repeat</keyword>
<dbReference type="InterPro" id="IPR001315">
    <property type="entry name" value="CARD"/>
</dbReference>
<dbReference type="InterPro" id="IPR027417">
    <property type="entry name" value="P-loop_NTPase"/>
</dbReference>
<dbReference type="SUPFAM" id="SSF50978">
    <property type="entry name" value="WD40 repeat-like"/>
    <property type="match status" value="2"/>
</dbReference>
<feature type="repeat" description="WD" evidence="4">
    <location>
        <begin position="658"/>
        <end position="699"/>
    </location>
</feature>
<evidence type="ECO:0000313" key="7">
    <source>
        <dbReference type="Proteomes" id="UP001160148"/>
    </source>
</evidence>
<evidence type="ECO:0000313" key="6">
    <source>
        <dbReference type="EMBL" id="CAI6363988.1"/>
    </source>
</evidence>
<dbReference type="SUPFAM" id="SSF52540">
    <property type="entry name" value="P-loop containing nucleoside triphosphate hydrolases"/>
    <property type="match status" value="1"/>
</dbReference>
<dbReference type="InterPro" id="IPR011029">
    <property type="entry name" value="DEATH-like_dom_sf"/>
</dbReference>
<dbReference type="Gene3D" id="1.10.10.10">
    <property type="entry name" value="Winged helix-like DNA-binding domain superfamily/Winged helix DNA-binding domain"/>
    <property type="match status" value="1"/>
</dbReference>
<dbReference type="InterPro" id="IPR001680">
    <property type="entry name" value="WD40_rpt"/>
</dbReference>
<dbReference type="GO" id="GO:0042981">
    <property type="term" value="P:regulation of apoptotic process"/>
    <property type="evidence" value="ECO:0007669"/>
    <property type="project" value="InterPro"/>
</dbReference>
<dbReference type="GO" id="GO:0043531">
    <property type="term" value="F:ADP binding"/>
    <property type="evidence" value="ECO:0007669"/>
    <property type="project" value="InterPro"/>
</dbReference>
<evidence type="ECO:0000256" key="2">
    <source>
        <dbReference type="ARBA" id="ARBA00022703"/>
    </source>
</evidence>
<dbReference type="Pfam" id="PF21296">
    <property type="entry name" value="WHD_APAF1"/>
    <property type="match status" value="1"/>
</dbReference>
<dbReference type="Gene3D" id="1.10.8.430">
    <property type="entry name" value="Helical domain of apoptotic protease-activating factors"/>
    <property type="match status" value="1"/>
</dbReference>
<dbReference type="InterPro" id="IPR036388">
    <property type="entry name" value="WH-like_DNA-bd_sf"/>
</dbReference>
<dbReference type="Gene3D" id="1.10.533.10">
    <property type="entry name" value="Death Domain, Fas"/>
    <property type="match status" value="1"/>
</dbReference>
<name>A0AAV0X7W5_9HEMI</name>
<dbReference type="SUPFAM" id="SSF47986">
    <property type="entry name" value="DEATH domain"/>
    <property type="match status" value="1"/>
</dbReference>
<dbReference type="Pfam" id="PF00619">
    <property type="entry name" value="CARD"/>
    <property type="match status" value="1"/>
</dbReference>
<dbReference type="SMART" id="SM00320">
    <property type="entry name" value="WD40"/>
    <property type="match status" value="3"/>
</dbReference>
<gene>
    <name evidence="6" type="ORF">MEUPH1_LOCUS18869</name>
</gene>
<dbReference type="PANTHER" id="PTHR22845">
    <property type="entry name" value="APOPTOTIC PROTEASE-ACTIVATING FACTOR 1"/>
    <property type="match status" value="1"/>
</dbReference>
<dbReference type="Pfam" id="PF00931">
    <property type="entry name" value="NB-ARC"/>
    <property type="match status" value="1"/>
</dbReference>
<accession>A0AAV0X7W5</accession>
<dbReference type="Proteomes" id="UP001160148">
    <property type="component" value="Unassembled WGS sequence"/>
</dbReference>
<dbReference type="GO" id="GO:0005829">
    <property type="term" value="C:cytosol"/>
    <property type="evidence" value="ECO:0007669"/>
    <property type="project" value="UniProtKB-ARBA"/>
</dbReference>
<dbReference type="PROSITE" id="PS50209">
    <property type="entry name" value="CARD"/>
    <property type="match status" value="1"/>
</dbReference>
<keyword evidence="2" id="KW-0053">Apoptosis</keyword>
<dbReference type="Gene3D" id="3.40.50.300">
    <property type="entry name" value="P-loop containing nucleotide triphosphate hydrolases"/>
    <property type="match status" value="1"/>
</dbReference>